<evidence type="ECO:0000256" key="1">
    <source>
        <dbReference type="SAM" id="MobiDB-lite"/>
    </source>
</evidence>
<dbReference type="Proteomes" id="UP000708208">
    <property type="component" value="Unassembled WGS sequence"/>
</dbReference>
<comment type="caution">
    <text evidence="2">The sequence shown here is derived from an EMBL/GenBank/DDBJ whole genome shotgun (WGS) entry which is preliminary data.</text>
</comment>
<organism evidence="2 3">
    <name type="scientific">Allacma fusca</name>
    <dbReference type="NCBI Taxonomy" id="39272"/>
    <lineage>
        <taxon>Eukaryota</taxon>
        <taxon>Metazoa</taxon>
        <taxon>Ecdysozoa</taxon>
        <taxon>Arthropoda</taxon>
        <taxon>Hexapoda</taxon>
        <taxon>Collembola</taxon>
        <taxon>Symphypleona</taxon>
        <taxon>Sminthuridae</taxon>
        <taxon>Allacma</taxon>
    </lineage>
</organism>
<feature type="non-terminal residue" evidence="2">
    <location>
        <position position="1"/>
    </location>
</feature>
<dbReference type="EMBL" id="CAJVCH010129739">
    <property type="protein sequence ID" value="CAG7726022.1"/>
    <property type="molecule type" value="Genomic_DNA"/>
</dbReference>
<gene>
    <name evidence="2" type="ORF">AFUS01_LOCUS14954</name>
</gene>
<feature type="compositionally biased region" description="Basic and acidic residues" evidence="1">
    <location>
        <begin position="11"/>
        <end position="20"/>
    </location>
</feature>
<sequence>CRGFPQTKRVPRVDKDPKSC</sequence>
<feature type="region of interest" description="Disordered" evidence="1">
    <location>
        <begin position="1"/>
        <end position="20"/>
    </location>
</feature>
<reference evidence="2" key="1">
    <citation type="submission" date="2021-06" db="EMBL/GenBank/DDBJ databases">
        <authorList>
            <person name="Hodson N. C."/>
            <person name="Mongue J. A."/>
            <person name="Jaron S. K."/>
        </authorList>
    </citation>
    <scope>NUCLEOTIDE SEQUENCE</scope>
</reference>
<proteinExistence type="predicted"/>
<accession>A0A8J2JWR3</accession>
<keyword evidence="3" id="KW-1185">Reference proteome</keyword>
<protein>
    <submittedName>
        <fullName evidence="2">Uncharacterized protein</fullName>
    </submittedName>
</protein>
<dbReference type="AlphaFoldDB" id="A0A8J2JWR3"/>
<evidence type="ECO:0000313" key="2">
    <source>
        <dbReference type="EMBL" id="CAG7726022.1"/>
    </source>
</evidence>
<evidence type="ECO:0000313" key="3">
    <source>
        <dbReference type="Proteomes" id="UP000708208"/>
    </source>
</evidence>
<name>A0A8J2JWR3_9HEXA</name>